<reference evidence="3 4" key="1">
    <citation type="submission" date="2020-08" db="EMBL/GenBank/DDBJ databases">
        <title>Genomic Encyclopedia of Type Strains, Phase III (KMG-III): the genomes of soil and plant-associated and newly described type strains.</title>
        <authorList>
            <person name="Whitman W."/>
        </authorList>
    </citation>
    <scope>NUCLEOTIDE SEQUENCE [LARGE SCALE GENOMIC DNA]</scope>
    <source>
        <strain evidence="3 4">CECT 3273</strain>
    </source>
</reference>
<dbReference type="EMBL" id="JACHJI010000016">
    <property type="protein sequence ID" value="MBB4902448.1"/>
    <property type="molecule type" value="Genomic_DNA"/>
</dbReference>
<dbReference type="Gene3D" id="2.130.10.10">
    <property type="entry name" value="YVTN repeat-like/Quinoprotein amine dehydrogenase"/>
    <property type="match status" value="1"/>
</dbReference>
<dbReference type="InterPro" id="IPR002372">
    <property type="entry name" value="PQQ_rpt_dom"/>
</dbReference>
<dbReference type="SUPFAM" id="SSF50998">
    <property type="entry name" value="Quinoprotein alcohol dehydrogenase-like"/>
    <property type="match status" value="1"/>
</dbReference>
<evidence type="ECO:0000256" key="1">
    <source>
        <dbReference type="SAM" id="MobiDB-lite"/>
    </source>
</evidence>
<feature type="domain" description="Pyrrolo-quinoline quinone repeat" evidence="2">
    <location>
        <begin position="172"/>
        <end position="294"/>
    </location>
</feature>
<evidence type="ECO:0000313" key="3">
    <source>
        <dbReference type="EMBL" id="MBB4902448.1"/>
    </source>
</evidence>
<feature type="compositionally biased region" description="Low complexity" evidence="1">
    <location>
        <begin position="1"/>
        <end position="17"/>
    </location>
</feature>
<dbReference type="InterPro" id="IPR011047">
    <property type="entry name" value="Quinoprotein_ADH-like_sf"/>
</dbReference>
<protein>
    <submittedName>
        <fullName evidence="3">Outer membrane protein assembly factor BamB</fullName>
    </submittedName>
</protein>
<dbReference type="RefSeq" id="WP_184827772.1">
    <property type="nucleotide sequence ID" value="NZ_BMTK01000023.1"/>
</dbReference>
<dbReference type="Pfam" id="PF13360">
    <property type="entry name" value="PQQ_2"/>
    <property type="match status" value="1"/>
</dbReference>
<sequence>MDVPAVRAGLPAPAAPGLRERPRSVATLPGGPSLVLPAADGGAPVVYRVDPEGDLVSGRLEGDGVARHWRTPLGEAFRPADALVTLSAPAGDGGPLVVAAHRRHGEDRRSEFRLLSGAGEDLLRCTWRPYDFAEHVELSPDGKVLVATRTTKKPRVNGSSTVADRHVEIHSTATGELLVRARTTDYAQDGTRVYGRLGSEVFAYEAAGGREAWRTDTGARLGDPRGAVSEPVFPAGELLLVQAAADATVTALDTATGERLWRGGLPGRVQSVHPLGEDRALVHYRGGLAFTGPRGIERTQPVPAPADGARQKLEHVVRTADGVMAAAVGAGDRSDRVLTVWGDTPALADAPLRIPLPAAHVQAALTDTVAYVLPWVPDGEQATLYAYDLTAGGRPLWRTDVPDRLHIEDSPGPAPSLHPYPDGLLGLDRSATGWVLRPGS</sequence>
<feature type="region of interest" description="Disordered" evidence="1">
    <location>
        <begin position="1"/>
        <end position="24"/>
    </location>
</feature>
<comment type="caution">
    <text evidence="3">The sequence shown here is derived from an EMBL/GenBank/DDBJ whole genome shotgun (WGS) entry which is preliminary data.</text>
</comment>
<name>A0A7W7PWC0_9ACTN</name>
<evidence type="ECO:0000259" key="2">
    <source>
        <dbReference type="Pfam" id="PF13360"/>
    </source>
</evidence>
<keyword evidence="4" id="KW-1185">Reference proteome</keyword>
<dbReference type="InterPro" id="IPR015943">
    <property type="entry name" value="WD40/YVTN_repeat-like_dom_sf"/>
</dbReference>
<organism evidence="3 4">
    <name type="scientific">Streptomyces griseomycini</name>
    <dbReference type="NCBI Taxonomy" id="66895"/>
    <lineage>
        <taxon>Bacteria</taxon>
        <taxon>Bacillati</taxon>
        <taxon>Actinomycetota</taxon>
        <taxon>Actinomycetes</taxon>
        <taxon>Kitasatosporales</taxon>
        <taxon>Streptomycetaceae</taxon>
        <taxon>Streptomyces</taxon>
    </lineage>
</organism>
<gene>
    <name evidence="3" type="ORF">FHS37_006545</name>
</gene>
<dbReference type="Proteomes" id="UP000579523">
    <property type="component" value="Unassembled WGS sequence"/>
</dbReference>
<dbReference type="AlphaFoldDB" id="A0A7W7PWC0"/>
<proteinExistence type="predicted"/>
<accession>A0A7W7PWC0</accession>
<evidence type="ECO:0000313" key="4">
    <source>
        <dbReference type="Proteomes" id="UP000579523"/>
    </source>
</evidence>